<accession>A0A0S1VX19</accession>
<dbReference type="AlphaFoldDB" id="A0A0S1VX19"/>
<evidence type="ECO:0000313" key="4">
    <source>
        <dbReference type="EMBL" id="ALM55689.1"/>
    </source>
</evidence>
<gene>
    <name evidence="4" type="primary">CSE15</name>
</gene>
<dbReference type="InterPro" id="IPR029058">
    <property type="entry name" value="AB_hydrolase_fold"/>
</dbReference>
<dbReference type="SUPFAM" id="SSF53474">
    <property type="entry name" value="alpha/beta-Hydrolases"/>
    <property type="match status" value="1"/>
</dbReference>
<proteinExistence type="evidence at transcript level"/>
<dbReference type="FunFam" id="3.40.50.1820:FF:000117">
    <property type="entry name" value="Monoglyceride lipase, putative"/>
    <property type="match status" value="1"/>
</dbReference>
<organism evidence="4">
    <name type="scientific">Populus tomentosa</name>
    <name type="common">Chinese white poplar</name>
    <dbReference type="NCBI Taxonomy" id="118781"/>
    <lineage>
        <taxon>Eukaryota</taxon>
        <taxon>Viridiplantae</taxon>
        <taxon>Streptophyta</taxon>
        <taxon>Embryophyta</taxon>
        <taxon>Tracheophyta</taxon>
        <taxon>Spermatophyta</taxon>
        <taxon>Magnoliopsida</taxon>
        <taxon>eudicotyledons</taxon>
        <taxon>Gunneridae</taxon>
        <taxon>Pentapetalae</taxon>
        <taxon>rosids</taxon>
        <taxon>fabids</taxon>
        <taxon>Malpighiales</taxon>
        <taxon>Salicaceae</taxon>
        <taxon>Saliceae</taxon>
        <taxon>Populus</taxon>
    </lineage>
</organism>
<keyword evidence="2" id="KW-0472">Membrane</keyword>
<reference evidence="4" key="1">
    <citation type="submission" date="2015-06" db="EMBL/GenBank/DDBJ databases">
        <title>Key genes involved in lignin biosynthesis.</title>
        <authorList>
            <person name="Chao N."/>
            <person name="Li N."/>
            <person name="Gai Y."/>
            <person name="Jiang X."/>
        </authorList>
    </citation>
    <scope>NUCLEOTIDE SEQUENCE</scope>
</reference>
<dbReference type="EMBL" id="KT021000">
    <property type="protein sequence ID" value="ALM55689.1"/>
    <property type="molecule type" value="mRNA"/>
</dbReference>
<protein>
    <submittedName>
        <fullName evidence="4">Caffeoyl shikimate esterase 15</fullName>
    </submittedName>
</protein>
<name>A0A0S1VX19_POPTO</name>
<keyword evidence="2" id="KW-0812">Transmembrane</keyword>
<sequence>MASKAATPSSPSFILTSGASGRITALFSVQALKSLLMLINAFFLLLLAPFRGRRRMVVVAAARGSSSSSSGDQKSKDDRLLQETSSGVHRTKLRVPATIVPWKSAGGGGRVTAVVDPEVGGRRAIAIKRVLQDDDTNTVREFSLFVTARGDNLFTQSWTPVSAKIRGLVVLMHGLNEHRYNDFAKELNANGFKVYGMDWIGHGGSDGLHGYVHSLDYAVDDLKSFLDKILTENPGFPCFCFGHSTGAAIVLKAMMDPKVEARVSGVVSTSPAVGIQPSHPLVVILAPVMSFLLPTFQLNSANKKGMPVSRDPDALVAKYSDPLVYTGSVRVRTGYEILRITAYLQQNLKRLRVPFLVLHGAADTVTDPDASQKLYEEASSADKTIKLLEGFLHDLLIEPEREEIMKDIIDWFNCRV</sequence>
<dbReference type="Gene3D" id="3.40.50.1820">
    <property type="entry name" value="alpha/beta hydrolase"/>
    <property type="match status" value="1"/>
</dbReference>
<feature type="domain" description="Serine aminopeptidase S33" evidence="3">
    <location>
        <begin position="164"/>
        <end position="400"/>
    </location>
</feature>
<feature type="transmembrane region" description="Helical" evidence="2">
    <location>
        <begin position="31"/>
        <end position="50"/>
    </location>
</feature>
<keyword evidence="2" id="KW-1133">Transmembrane helix</keyword>
<dbReference type="PANTHER" id="PTHR11614">
    <property type="entry name" value="PHOSPHOLIPASE-RELATED"/>
    <property type="match status" value="1"/>
</dbReference>
<feature type="region of interest" description="Disordered" evidence="1">
    <location>
        <begin position="65"/>
        <end position="85"/>
    </location>
</feature>
<dbReference type="InterPro" id="IPR051044">
    <property type="entry name" value="MAG_DAG_Lipase"/>
</dbReference>
<dbReference type="InterPro" id="IPR022742">
    <property type="entry name" value="Hydrolase_4"/>
</dbReference>
<evidence type="ECO:0000256" key="2">
    <source>
        <dbReference type="SAM" id="Phobius"/>
    </source>
</evidence>
<dbReference type="Pfam" id="PF12146">
    <property type="entry name" value="Hydrolase_4"/>
    <property type="match status" value="1"/>
</dbReference>
<evidence type="ECO:0000256" key="1">
    <source>
        <dbReference type="SAM" id="MobiDB-lite"/>
    </source>
</evidence>
<evidence type="ECO:0000259" key="3">
    <source>
        <dbReference type="Pfam" id="PF12146"/>
    </source>
</evidence>